<dbReference type="InterPro" id="IPR020846">
    <property type="entry name" value="MFS_dom"/>
</dbReference>
<dbReference type="PANTHER" id="PTHR23542:SF1">
    <property type="entry name" value="MAJOR FACILITATOR SUPERFAMILY (MFS) PROFILE DOMAIN-CONTAINING PROTEIN"/>
    <property type="match status" value="1"/>
</dbReference>
<dbReference type="PROSITE" id="PS50850">
    <property type="entry name" value="MFS"/>
    <property type="match status" value="1"/>
</dbReference>
<feature type="transmembrane region" description="Helical" evidence="5">
    <location>
        <begin position="99"/>
        <end position="120"/>
    </location>
</feature>
<evidence type="ECO:0000256" key="2">
    <source>
        <dbReference type="ARBA" id="ARBA00022692"/>
    </source>
</evidence>
<dbReference type="GO" id="GO:0005886">
    <property type="term" value="C:plasma membrane"/>
    <property type="evidence" value="ECO:0007669"/>
    <property type="project" value="UniProtKB-SubCell"/>
</dbReference>
<evidence type="ECO:0000256" key="3">
    <source>
        <dbReference type="ARBA" id="ARBA00022989"/>
    </source>
</evidence>
<evidence type="ECO:0000256" key="1">
    <source>
        <dbReference type="ARBA" id="ARBA00004651"/>
    </source>
</evidence>
<feature type="transmembrane region" description="Helical" evidence="5">
    <location>
        <begin position="237"/>
        <end position="257"/>
    </location>
</feature>
<feature type="transmembrane region" description="Helical" evidence="5">
    <location>
        <begin position="392"/>
        <end position="411"/>
    </location>
</feature>
<name>A0A1I2H7F8_9MICO</name>
<keyword evidence="2 5" id="KW-0812">Transmembrane</keyword>
<feature type="transmembrane region" description="Helical" evidence="5">
    <location>
        <begin position="37"/>
        <end position="60"/>
    </location>
</feature>
<proteinExistence type="predicted"/>
<dbReference type="RefSeq" id="WP_143073186.1">
    <property type="nucleotide sequence ID" value="NZ_BNAN01000003.1"/>
</dbReference>
<protein>
    <submittedName>
        <fullName evidence="7">Predicted arabinose efflux permease, MFS family</fullName>
    </submittedName>
</protein>
<keyword evidence="3 5" id="KW-1133">Transmembrane helix</keyword>
<evidence type="ECO:0000313" key="8">
    <source>
        <dbReference type="Proteomes" id="UP000198520"/>
    </source>
</evidence>
<evidence type="ECO:0000259" key="6">
    <source>
        <dbReference type="PROSITE" id="PS50850"/>
    </source>
</evidence>
<reference evidence="8" key="1">
    <citation type="submission" date="2016-10" db="EMBL/GenBank/DDBJ databases">
        <authorList>
            <person name="Varghese N."/>
            <person name="Submissions S."/>
        </authorList>
    </citation>
    <scope>NUCLEOTIDE SEQUENCE [LARGE SCALE GENOMIC DNA]</scope>
    <source>
        <strain evidence="8">DSM 19083</strain>
    </source>
</reference>
<dbReference type="GO" id="GO:0022857">
    <property type="term" value="F:transmembrane transporter activity"/>
    <property type="evidence" value="ECO:0007669"/>
    <property type="project" value="InterPro"/>
</dbReference>
<dbReference type="OrthoDB" id="9180256at2"/>
<dbReference type="Proteomes" id="UP000198520">
    <property type="component" value="Unassembled WGS sequence"/>
</dbReference>
<gene>
    <name evidence="7" type="ORF">SAMN04488035_2207</name>
</gene>
<dbReference type="InterPro" id="IPR011701">
    <property type="entry name" value="MFS"/>
</dbReference>
<evidence type="ECO:0000256" key="4">
    <source>
        <dbReference type="ARBA" id="ARBA00023136"/>
    </source>
</evidence>
<feature type="transmembrane region" description="Helical" evidence="5">
    <location>
        <begin position="304"/>
        <end position="323"/>
    </location>
</feature>
<dbReference type="AlphaFoldDB" id="A0A1I2H7F8"/>
<sequence length="419" mass="40927">MSRTTQSTLDRAPEAAPVAPRATASGYRILPQLAGRWFLPLAFLARLPFSMTVIGVMLLVTSTSGSVARAGLATAACSVGTAVVGPLQGRLADRLGQRVVLLVAAPVHAVALVLVVLAALGDRSLAELLTVCVVAGASSPQVAAFVRVRWMGLTGGRPGSLRTAMAYESTADEVTFVLGPALVGVLASVAHPAVGLGVAAAMVAVLGVAVALHPTASAAPSRAGSASTARAAGMAQVARAVAGPVVGMLAVGGFFGGTQAAVTAAATGAGRPGLAGLLYALMGIGSAVTALAVVLLPDAFGMRARWLVGASGMAAGSGLSVLTGSLGPLALALVVTGLFVGPTLVTLFSLGSRGVDPRDGSTAMTLLISANVVGVAAGAVLGGVVADRAAGVAFVVPLAMALVLLGAGALTRTGRARAS</sequence>
<feature type="domain" description="Major facilitator superfamily (MFS) profile" evidence="6">
    <location>
        <begin position="231"/>
        <end position="419"/>
    </location>
</feature>
<dbReference type="Pfam" id="PF07690">
    <property type="entry name" value="MFS_1"/>
    <property type="match status" value="1"/>
</dbReference>
<feature type="transmembrane region" description="Helical" evidence="5">
    <location>
        <begin position="196"/>
        <end position="216"/>
    </location>
</feature>
<feature type="transmembrane region" description="Helical" evidence="5">
    <location>
        <begin position="363"/>
        <end position="386"/>
    </location>
</feature>
<keyword evidence="8" id="KW-1185">Reference proteome</keyword>
<evidence type="ECO:0000313" key="7">
    <source>
        <dbReference type="EMBL" id="SFF24937.1"/>
    </source>
</evidence>
<dbReference type="InterPro" id="IPR036259">
    <property type="entry name" value="MFS_trans_sf"/>
</dbReference>
<feature type="transmembrane region" description="Helical" evidence="5">
    <location>
        <begin position="329"/>
        <end position="351"/>
    </location>
</feature>
<dbReference type="Gene3D" id="1.20.1250.20">
    <property type="entry name" value="MFS general substrate transporter like domains"/>
    <property type="match status" value="2"/>
</dbReference>
<comment type="subcellular location">
    <subcellularLocation>
        <location evidence="1">Cell membrane</location>
        <topology evidence="1">Multi-pass membrane protein</topology>
    </subcellularLocation>
</comment>
<accession>A0A1I2H7F8</accession>
<dbReference type="EMBL" id="FONZ01000003">
    <property type="protein sequence ID" value="SFF24937.1"/>
    <property type="molecule type" value="Genomic_DNA"/>
</dbReference>
<dbReference type="SUPFAM" id="SSF103473">
    <property type="entry name" value="MFS general substrate transporter"/>
    <property type="match status" value="1"/>
</dbReference>
<keyword evidence="4 5" id="KW-0472">Membrane</keyword>
<dbReference type="PANTHER" id="PTHR23542">
    <property type="match status" value="1"/>
</dbReference>
<feature type="transmembrane region" description="Helical" evidence="5">
    <location>
        <begin position="277"/>
        <end position="297"/>
    </location>
</feature>
<organism evidence="7 8">
    <name type="scientific">Flavimobilis marinus</name>
    <dbReference type="NCBI Taxonomy" id="285351"/>
    <lineage>
        <taxon>Bacteria</taxon>
        <taxon>Bacillati</taxon>
        <taxon>Actinomycetota</taxon>
        <taxon>Actinomycetes</taxon>
        <taxon>Micrococcales</taxon>
        <taxon>Jonesiaceae</taxon>
        <taxon>Flavimobilis</taxon>
    </lineage>
</organism>
<evidence type="ECO:0000256" key="5">
    <source>
        <dbReference type="SAM" id="Phobius"/>
    </source>
</evidence>
<feature type="transmembrane region" description="Helical" evidence="5">
    <location>
        <begin position="66"/>
        <end position="87"/>
    </location>
</feature>